<dbReference type="GO" id="GO:0008725">
    <property type="term" value="F:DNA-3-methyladenine glycosylase activity"/>
    <property type="evidence" value="ECO:0007669"/>
    <property type="project" value="InterPro"/>
</dbReference>
<proteinExistence type="predicted"/>
<dbReference type="EMBL" id="JAAPAO010000144">
    <property type="protein sequence ID" value="KAF4670933.1"/>
    <property type="molecule type" value="Genomic_DNA"/>
</dbReference>
<comment type="caution">
    <text evidence="2">The sequence shown here is derived from an EMBL/GenBank/DDBJ whole genome shotgun (WGS) entry which is preliminary data.</text>
</comment>
<evidence type="ECO:0000313" key="2">
    <source>
        <dbReference type="EMBL" id="KAF4670933.1"/>
    </source>
</evidence>
<name>A0A7J6MHB6_PERCH</name>
<dbReference type="Pfam" id="PF03352">
    <property type="entry name" value="Adenine_glyco"/>
    <property type="match status" value="1"/>
</dbReference>
<keyword evidence="1" id="KW-0862">Zinc</keyword>
<protein>
    <recommendedName>
        <fullName evidence="4">DNA-3-methyladenine glycosylase I</fullName>
    </recommendedName>
</protein>
<evidence type="ECO:0008006" key="4">
    <source>
        <dbReference type="Google" id="ProtNLM"/>
    </source>
</evidence>
<dbReference type="InterPro" id="IPR052891">
    <property type="entry name" value="DNA-3mA_glycosylase"/>
</dbReference>
<reference evidence="2 3" key="1">
    <citation type="submission" date="2020-04" db="EMBL/GenBank/DDBJ databases">
        <title>Perkinsus chesapeaki whole genome sequence.</title>
        <authorList>
            <person name="Bogema D.R."/>
        </authorList>
    </citation>
    <scope>NUCLEOTIDE SEQUENCE [LARGE SCALE GENOMIC DNA]</scope>
    <source>
        <strain evidence="2">ATCC PRA-425</strain>
    </source>
</reference>
<dbReference type="SUPFAM" id="SSF48150">
    <property type="entry name" value="DNA-glycosylase"/>
    <property type="match status" value="1"/>
</dbReference>
<dbReference type="OrthoDB" id="3941538at2759"/>
<dbReference type="AlphaFoldDB" id="A0A7J6MHB6"/>
<feature type="binding site" evidence="1">
    <location>
        <position position="13"/>
    </location>
    <ligand>
        <name>Zn(2+)</name>
        <dbReference type="ChEBI" id="CHEBI:29105"/>
    </ligand>
</feature>
<dbReference type="GO" id="GO:0006284">
    <property type="term" value="P:base-excision repair"/>
    <property type="evidence" value="ECO:0007669"/>
    <property type="project" value="InterPro"/>
</dbReference>
<sequence length="130" mass="14706">MSSNVSNNGMSRCAWVGRYVGAGREEYMEYHDEEWGVPVVSDDRLMFEMISLEGAQAGLSWATVLAKRRGYEEAFDDFQIDVLVRRLNEASSTEELIDEVMKGNYDIVRSRRKIGSIFGNAAAAKKIQEE</sequence>
<organism evidence="2 3">
    <name type="scientific">Perkinsus chesapeaki</name>
    <name type="common">Clam parasite</name>
    <name type="synonym">Perkinsus andrewsi</name>
    <dbReference type="NCBI Taxonomy" id="330153"/>
    <lineage>
        <taxon>Eukaryota</taxon>
        <taxon>Sar</taxon>
        <taxon>Alveolata</taxon>
        <taxon>Perkinsozoa</taxon>
        <taxon>Perkinsea</taxon>
        <taxon>Perkinsida</taxon>
        <taxon>Perkinsidae</taxon>
        <taxon>Perkinsus</taxon>
    </lineage>
</organism>
<dbReference type="Proteomes" id="UP000591131">
    <property type="component" value="Unassembled WGS sequence"/>
</dbReference>
<dbReference type="PANTHER" id="PTHR30037:SF4">
    <property type="entry name" value="DNA-3-METHYLADENINE GLYCOSYLASE I"/>
    <property type="match status" value="1"/>
</dbReference>
<dbReference type="PANTHER" id="PTHR30037">
    <property type="entry name" value="DNA-3-METHYLADENINE GLYCOSYLASE 1"/>
    <property type="match status" value="1"/>
</dbReference>
<accession>A0A7J6MHB6</accession>
<dbReference type="InterPro" id="IPR005019">
    <property type="entry name" value="Adenine_glyco"/>
</dbReference>
<gene>
    <name evidence="2" type="ORF">FOL47_001782</name>
</gene>
<feature type="binding site" evidence="1">
    <location>
        <position position="31"/>
    </location>
    <ligand>
        <name>Zn(2+)</name>
        <dbReference type="ChEBI" id="CHEBI:29105"/>
    </ligand>
</feature>
<keyword evidence="3" id="KW-1185">Reference proteome</keyword>
<dbReference type="InterPro" id="IPR011257">
    <property type="entry name" value="DNA_glycosylase"/>
</dbReference>
<dbReference type="GO" id="GO:0046872">
    <property type="term" value="F:metal ion binding"/>
    <property type="evidence" value="ECO:0007669"/>
    <property type="project" value="UniProtKB-KW"/>
</dbReference>
<evidence type="ECO:0000256" key="1">
    <source>
        <dbReference type="PIRSR" id="PIRSR605019-1"/>
    </source>
</evidence>
<keyword evidence="1" id="KW-0479">Metal-binding</keyword>
<dbReference type="Gene3D" id="1.10.340.30">
    <property type="entry name" value="Hypothetical protein, domain 2"/>
    <property type="match status" value="1"/>
</dbReference>
<evidence type="ECO:0000313" key="3">
    <source>
        <dbReference type="Proteomes" id="UP000591131"/>
    </source>
</evidence>